<dbReference type="Proteomes" id="UP000198809">
    <property type="component" value="Unassembled WGS sequence"/>
</dbReference>
<evidence type="ECO:0000256" key="1">
    <source>
        <dbReference type="ARBA" id="ARBA00006153"/>
    </source>
</evidence>
<feature type="binding site" evidence="3">
    <location>
        <position position="130"/>
    </location>
    <ligand>
        <name>Zn(2+)</name>
        <dbReference type="ChEBI" id="CHEBI:29105"/>
        <label>2</label>
    </ligand>
</feature>
<evidence type="ECO:0000313" key="6">
    <source>
        <dbReference type="EMBL" id="QWU17538.1"/>
    </source>
</evidence>
<dbReference type="OrthoDB" id="9808195at2"/>
<reference evidence="7 8" key="1">
    <citation type="submission" date="2016-10" db="EMBL/GenBank/DDBJ databases">
        <authorList>
            <person name="de Groot N.N."/>
        </authorList>
    </citation>
    <scope>NUCLEOTIDE SEQUENCE [LARGE SCALE GENOMIC DNA]</scope>
    <source>
        <strain evidence="7 8">CGMCC 1.10238</strain>
    </source>
</reference>
<dbReference type="NCBIfam" id="NF006768">
    <property type="entry name" value="PRK09290.1-1"/>
    <property type="match status" value="1"/>
</dbReference>
<sequence>MSASYIQAPAAEMMELLEELSAFSAPGDGVTRLLYTPEWKKAQQFLLGRVRESGLTAYSDNVGNVYGRLAGTRLDGKVVLTGSHIDTVVSGGKYDGAYGVAAAFTALRYLNSVYGPPLRTLEAVSFAEEEGSRFPLTFWGSGNVTGLYDGSEAEDCRDGEGITLKKAMEDCGLQKSADSFRSDISAYVELHIEQGIVLERTETQIGVVSAIAGQRRFAVTVKGTANHAGTTPMGLRRDALAAAAEMVLQLERFAIEAGDPLVATTGRLEAFPNTPNVIPGEVAFTLDIRHSREDELEAFCSSVASAFEEIAKRRDVALDIAPRLSASPAPMDSGLRAELEAICVRQGRTYKAMVSGAGHDAQLFAPRCGTAMIFVPSRGGISHSPEEYTPPEELAAGLEVLIALLYKLGYEETDEDGLVPQNTKERWT</sequence>
<dbReference type="NCBIfam" id="NF006771">
    <property type="entry name" value="PRK09290.1-5"/>
    <property type="match status" value="1"/>
</dbReference>
<proteinExistence type="inferred from homology"/>
<keyword evidence="3" id="KW-0862">Zinc</keyword>
<dbReference type="Pfam" id="PF07687">
    <property type="entry name" value="M20_dimer"/>
    <property type="match status" value="1"/>
</dbReference>
<keyword evidence="3" id="KW-0479">Metal-binding</keyword>
<feature type="binding site" evidence="3">
    <location>
        <position position="95"/>
    </location>
    <ligand>
        <name>Zn(2+)</name>
        <dbReference type="ChEBI" id="CHEBI:29105"/>
        <label>1</label>
    </ligand>
</feature>
<dbReference type="EC" id="3.5.3.9" evidence="6"/>
<evidence type="ECO:0000256" key="2">
    <source>
        <dbReference type="ARBA" id="ARBA00022801"/>
    </source>
</evidence>
<accession>A0A1H8KW57</accession>
<dbReference type="GO" id="GO:0046872">
    <property type="term" value="F:metal ion binding"/>
    <property type="evidence" value="ECO:0007669"/>
    <property type="project" value="UniProtKB-KW"/>
</dbReference>
<name>A0A1H8KW57_9BACL</name>
<feature type="binding site" evidence="3">
    <location>
        <position position="383"/>
    </location>
    <ligand>
        <name>Zn(2+)</name>
        <dbReference type="ChEBI" id="CHEBI:29105"/>
        <label>2</label>
    </ligand>
</feature>
<dbReference type="CDD" id="cd03884">
    <property type="entry name" value="M20_bAS"/>
    <property type="match status" value="1"/>
</dbReference>
<comment type="similarity">
    <text evidence="1">Belongs to the peptidase M20 family.</text>
</comment>
<dbReference type="Pfam" id="PF01546">
    <property type="entry name" value="Peptidase_M20"/>
    <property type="match status" value="1"/>
</dbReference>
<comment type="cofactor">
    <cofactor evidence="3">
        <name>Zn(2+)</name>
        <dbReference type="ChEBI" id="CHEBI:29105"/>
    </cofactor>
    <text evidence="3">Binds 2 Zn(2+) ions per subunit.</text>
</comment>
<dbReference type="GO" id="GO:0047652">
    <property type="term" value="F:allantoate deiminase activity"/>
    <property type="evidence" value="ECO:0007669"/>
    <property type="project" value="UniProtKB-EC"/>
</dbReference>
<feature type="binding site" evidence="4">
    <location>
        <position position="289"/>
    </location>
    <ligand>
        <name>allantoate</name>
        <dbReference type="ChEBI" id="CHEBI:17536"/>
    </ligand>
</feature>
<dbReference type="SUPFAM" id="SSF55031">
    <property type="entry name" value="Bacterial exopeptidase dimerisation domain"/>
    <property type="match status" value="1"/>
</dbReference>
<dbReference type="InterPro" id="IPR011650">
    <property type="entry name" value="Peptidase_M20_dimer"/>
</dbReference>
<dbReference type="SUPFAM" id="SSF53187">
    <property type="entry name" value="Zn-dependent exopeptidases"/>
    <property type="match status" value="1"/>
</dbReference>
<evidence type="ECO:0000259" key="5">
    <source>
        <dbReference type="Pfam" id="PF07687"/>
    </source>
</evidence>
<dbReference type="AlphaFoldDB" id="A0A1H8KW57"/>
<dbReference type="InterPro" id="IPR002933">
    <property type="entry name" value="Peptidase_M20"/>
</dbReference>
<feature type="domain" description="Peptidase M20 dimerisation" evidence="5">
    <location>
        <begin position="213"/>
        <end position="313"/>
    </location>
</feature>
<dbReference type="InterPro" id="IPR036264">
    <property type="entry name" value="Bact_exopeptidase_dim_dom"/>
</dbReference>
<feature type="binding site" evidence="3">
    <location>
        <position position="95"/>
    </location>
    <ligand>
        <name>Zn(2+)</name>
        <dbReference type="ChEBI" id="CHEBI:29105"/>
        <label>2</label>
    </ligand>
</feature>
<evidence type="ECO:0000313" key="8">
    <source>
        <dbReference type="Proteomes" id="UP000198809"/>
    </source>
</evidence>
<keyword evidence="2 6" id="KW-0378">Hydrolase</keyword>
<dbReference type="EMBL" id="FODH01000004">
    <property type="protein sequence ID" value="SEN97170.1"/>
    <property type="molecule type" value="Genomic_DNA"/>
</dbReference>
<dbReference type="STRING" id="1333845.SAMN04487895_10441"/>
<reference evidence="6 9" key="2">
    <citation type="submission" date="2021-06" db="EMBL/GenBank/DDBJ databases">
        <title>Whole genome sequence of Paenibacillus sophorae DSM23020 for comparative genomics.</title>
        <authorList>
            <person name="Kim M.-J."/>
            <person name="Lee G."/>
            <person name="Shin J.-H."/>
        </authorList>
    </citation>
    <scope>NUCLEOTIDE SEQUENCE [LARGE SCALE GENOMIC DNA]</scope>
    <source>
        <strain evidence="6 9">DSM 23020</strain>
    </source>
</reference>
<feature type="binding site" evidence="4">
    <location>
        <position position="216"/>
    </location>
    <ligand>
        <name>allantoate</name>
        <dbReference type="ChEBI" id="CHEBI:17536"/>
    </ligand>
</feature>
<dbReference type="EMBL" id="CP076607">
    <property type="protein sequence ID" value="QWU17538.1"/>
    <property type="molecule type" value="Genomic_DNA"/>
</dbReference>
<protein>
    <submittedName>
        <fullName evidence="7">Allantoate deiminase</fullName>
        <ecNumber evidence="6">3.5.3.9</ecNumber>
    </submittedName>
</protein>
<dbReference type="PANTHER" id="PTHR32494">
    <property type="entry name" value="ALLANTOATE DEIMINASE-RELATED"/>
    <property type="match status" value="1"/>
</dbReference>
<evidence type="ECO:0000313" key="7">
    <source>
        <dbReference type="EMBL" id="SEN97170.1"/>
    </source>
</evidence>
<evidence type="ECO:0000313" key="9">
    <source>
        <dbReference type="Proteomes" id="UP000683429"/>
    </source>
</evidence>
<dbReference type="Gene3D" id="3.30.70.360">
    <property type="match status" value="1"/>
</dbReference>
<dbReference type="Gene3D" id="3.40.630.10">
    <property type="entry name" value="Zn peptidases"/>
    <property type="match status" value="1"/>
</dbReference>
<evidence type="ECO:0000256" key="4">
    <source>
        <dbReference type="PIRSR" id="PIRSR001235-2"/>
    </source>
</evidence>
<evidence type="ECO:0000256" key="3">
    <source>
        <dbReference type="PIRSR" id="PIRSR001235-1"/>
    </source>
</evidence>
<dbReference type="InterPro" id="IPR010158">
    <property type="entry name" value="Amidase_Cbmase"/>
</dbReference>
<feature type="binding site" evidence="3">
    <location>
        <position position="84"/>
    </location>
    <ligand>
        <name>Zn(2+)</name>
        <dbReference type="ChEBI" id="CHEBI:29105"/>
        <label>1</label>
    </ligand>
</feature>
<keyword evidence="9" id="KW-1185">Reference proteome</keyword>
<dbReference type="NCBIfam" id="TIGR01879">
    <property type="entry name" value="hydantase"/>
    <property type="match status" value="1"/>
</dbReference>
<gene>
    <name evidence="6" type="primary">allC</name>
    <name evidence="6" type="ORF">KP014_10580</name>
    <name evidence="7" type="ORF">SAMN04487895_10441</name>
</gene>
<dbReference type="PANTHER" id="PTHR32494:SF5">
    <property type="entry name" value="ALLANTOATE AMIDOHYDROLASE"/>
    <property type="match status" value="1"/>
</dbReference>
<dbReference type="Proteomes" id="UP000683429">
    <property type="component" value="Chromosome"/>
</dbReference>
<feature type="binding site" evidence="3">
    <location>
        <position position="191"/>
    </location>
    <ligand>
        <name>Zn(2+)</name>
        <dbReference type="ChEBI" id="CHEBI:29105"/>
        <label>1</label>
    </ligand>
</feature>
<dbReference type="PIRSF" id="PIRSF001235">
    <property type="entry name" value="Amidase_carbamoylase"/>
    <property type="match status" value="1"/>
</dbReference>
<dbReference type="RefSeq" id="WP_036587437.1">
    <property type="nucleotide sequence ID" value="NZ_CP076607.1"/>
</dbReference>
<feature type="binding site" evidence="4">
    <location>
        <position position="276"/>
    </location>
    <ligand>
        <name>allantoate</name>
        <dbReference type="ChEBI" id="CHEBI:17536"/>
    </ligand>
</feature>
<organism evidence="7 8">
    <name type="scientific">Paenibacillus sophorae</name>
    <dbReference type="NCBI Taxonomy" id="1333845"/>
    <lineage>
        <taxon>Bacteria</taxon>
        <taxon>Bacillati</taxon>
        <taxon>Bacillota</taxon>
        <taxon>Bacilli</taxon>
        <taxon>Bacillales</taxon>
        <taxon>Paenibacillaceae</taxon>
        <taxon>Paenibacillus</taxon>
    </lineage>
</organism>